<dbReference type="InterPro" id="IPR010559">
    <property type="entry name" value="Sig_transdc_His_kin_internal"/>
</dbReference>
<proteinExistence type="predicted"/>
<gene>
    <name evidence="3" type="ORF">GWK10_04685</name>
</gene>
<dbReference type="Pfam" id="PF06580">
    <property type="entry name" value="His_kinase"/>
    <property type="match status" value="1"/>
</dbReference>
<feature type="domain" description="Signal transduction histidine kinase internal region" evidence="2">
    <location>
        <begin position="87"/>
        <end position="164"/>
    </location>
</feature>
<name>A0A6M0CHR5_9FLAO</name>
<evidence type="ECO:0000313" key="3">
    <source>
        <dbReference type="EMBL" id="NER16493.1"/>
    </source>
</evidence>
<keyword evidence="1" id="KW-0812">Transmembrane</keyword>
<dbReference type="AlphaFoldDB" id="A0A6M0CHR5"/>
<evidence type="ECO:0000313" key="4">
    <source>
        <dbReference type="Proteomes" id="UP000474296"/>
    </source>
</evidence>
<dbReference type="GO" id="GO:0000155">
    <property type="term" value="F:phosphorelay sensor kinase activity"/>
    <property type="evidence" value="ECO:0007669"/>
    <property type="project" value="InterPro"/>
</dbReference>
<organism evidence="3 4">
    <name type="scientific">Spongiivirga citrea</name>
    <dbReference type="NCBI Taxonomy" id="1481457"/>
    <lineage>
        <taxon>Bacteria</taxon>
        <taxon>Pseudomonadati</taxon>
        <taxon>Bacteroidota</taxon>
        <taxon>Flavobacteriia</taxon>
        <taxon>Flavobacteriales</taxon>
        <taxon>Flavobacteriaceae</taxon>
        <taxon>Spongiivirga</taxon>
    </lineage>
</organism>
<dbReference type="PANTHER" id="PTHR34220:SF7">
    <property type="entry name" value="SENSOR HISTIDINE KINASE YPDA"/>
    <property type="match status" value="1"/>
</dbReference>
<dbReference type="InterPro" id="IPR050640">
    <property type="entry name" value="Bact_2-comp_sensor_kinase"/>
</dbReference>
<accession>A0A6M0CHR5</accession>
<evidence type="ECO:0000256" key="1">
    <source>
        <dbReference type="SAM" id="Phobius"/>
    </source>
</evidence>
<keyword evidence="4" id="KW-1185">Reference proteome</keyword>
<feature type="transmembrane region" description="Helical" evidence="1">
    <location>
        <begin position="12"/>
        <end position="33"/>
    </location>
</feature>
<keyword evidence="3" id="KW-0418">Kinase</keyword>
<keyword evidence="1" id="KW-1133">Transmembrane helix</keyword>
<comment type="caution">
    <text evidence="3">The sequence shown here is derived from an EMBL/GenBank/DDBJ whole genome shotgun (WGS) entry which is preliminary data.</text>
</comment>
<dbReference type="PANTHER" id="PTHR34220">
    <property type="entry name" value="SENSOR HISTIDINE KINASE YPDA"/>
    <property type="match status" value="1"/>
</dbReference>
<dbReference type="EMBL" id="JAABOQ010000002">
    <property type="protein sequence ID" value="NER16493.1"/>
    <property type="molecule type" value="Genomic_DNA"/>
</dbReference>
<dbReference type="InterPro" id="IPR036890">
    <property type="entry name" value="HATPase_C_sf"/>
</dbReference>
<keyword evidence="1" id="KW-0472">Membrane</keyword>
<reference evidence="3 4" key="1">
    <citation type="submission" date="2020-01" db="EMBL/GenBank/DDBJ databases">
        <title>Spongiivirga citrea KCTC 32990T.</title>
        <authorList>
            <person name="Wang G."/>
        </authorList>
    </citation>
    <scope>NUCLEOTIDE SEQUENCE [LARGE SCALE GENOMIC DNA]</scope>
    <source>
        <strain evidence="3 4">KCTC 32990</strain>
    </source>
</reference>
<feature type="transmembrane region" description="Helical" evidence="1">
    <location>
        <begin position="53"/>
        <end position="71"/>
    </location>
</feature>
<dbReference type="Gene3D" id="3.30.565.10">
    <property type="entry name" value="Histidine kinase-like ATPase, C-terminal domain"/>
    <property type="match status" value="1"/>
</dbReference>
<dbReference type="SUPFAM" id="SSF55874">
    <property type="entry name" value="ATPase domain of HSP90 chaperone/DNA topoisomerase II/histidine kinase"/>
    <property type="match status" value="1"/>
</dbReference>
<keyword evidence="3" id="KW-0808">Transferase</keyword>
<evidence type="ECO:0000259" key="2">
    <source>
        <dbReference type="Pfam" id="PF06580"/>
    </source>
</evidence>
<sequence>MRFKLEKRQKLIIAIVALGIALVPIIITAYQLLTTSDQSVVFLESFHPIVARVIEFYYILLLLIGCVWVVFQVKDILTLKNENKKNELLHLQSQVNPHFFFNMLNNLYGLIDVDSEKAKTLILKLSELMRYSIYEGERTMVSLDEEIEYLKNYIELHRMRYHKEIDITFDVEVDEDDYEITPLLYIILVENAFKHGVENLQEDAYVSLKLKALKGKISFEVINNYDQAELPQKPGIGLQNLTRRLELVYPNKHKLTFTKNDAIYTANLHLDV</sequence>
<dbReference type="GO" id="GO:0016020">
    <property type="term" value="C:membrane"/>
    <property type="evidence" value="ECO:0007669"/>
    <property type="project" value="InterPro"/>
</dbReference>
<protein>
    <submittedName>
        <fullName evidence="3">Sensor histidine kinase</fullName>
    </submittedName>
</protein>
<dbReference type="RefSeq" id="WP_164029765.1">
    <property type="nucleotide sequence ID" value="NZ_JAABOQ010000002.1"/>
</dbReference>
<dbReference type="Proteomes" id="UP000474296">
    <property type="component" value="Unassembled WGS sequence"/>
</dbReference>